<accession>A0A5M8AXQ7</accession>
<evidence type="ECO:0000256" key="5">
    <source>
        <dbReference type="RuleBase" id="RU004168"/>
    </source>
</evidence>
<evidence type="ECO:0000256" key="3">
    <source>
        <dbReference type="ARBA" id="ARBA00047645"/>
    </source>
</evidence>
<keyword evidence="4" id="KW-0378">Hydrolase</keyword>
<dbReference type="InterPro" id="IPR001792">
    <property type="entry name" value="Acylphosphatase-like_dom"/>
</dbReference>
<proteinExistence type="inferred from homology"/>
<dbReference type="PROSITE" id="PS51160">
    <property type="entry name" value="ACYLPHOSPHATASE_3"/>
    <property type="match status" value="1"/>
</dbReference>
<evidence type="ECO:0000313" key="7">
    <source>
        <dbReference type="EMBL" id="KAA6128568.1"/>
    </source>
</evidence>
<dbReference type="SUPFAM" id="SSF54975">
    <property type="entry name" value="Acylphosphatase/BLUF domain-like"/>
    <property type="match status" value="1"/>
</dbReference>
<dbReference type="PANTHER" id="PTHR47268:SF4">
    <property type="entry name" value="ACYLPHOSPHATASE"/>
    <property type="match status" value="1"/>
</dbReference>
<evidence type="ECO:0000256" key="1">
    <source>
        <dbReference type="ARBA" id="ARBA00005614"/>
    </source>
</evidence>
<dbReference type="AlphaFoldDB" id="A0A5M8AXQ7"/>
<comment type="similarity">
    <text evidence="1 5">Belongs to the acylphosphatase family.</text>
</comment>
<organism evidence="7 8">
    <name type="scientific">Cupriavidus cauae</name>
    <dbReference type="NCBI Taxonomy" id="2608999"/>
    <lineage>
        <taxon>Bacteria</taxon>
        <taxon>Pseudomonadati</taxon>
        <taxon>Pseudomonadota</taxon>
        <taxon>Betaproteobacteria</taxon>
        <taxon>Burkholderiales</taxon>
        <taxon>Burkholderiaceae</taxon>
        <taxon>Cupriavidus</taxon>
    </lineage>
</organism>
<comment type="catalytic activity">
    <reaction evidence="3 4">
        <text>an acyl phosphate + H2O = a carboxylate + phosphate + H(+)</text>
        <dbReference type="Rhea" id="RHEA:14965"/>
        <dbReference type="ChEBI" id="CHEBI:15377"/>
        <dbReference type="ChEBI" id="CHEBI:15378"/>
        <dbReference type="ChEBI" id="CHEBI:29067"/>
        <dbReference type="ChEBI" id="CHEBI:43474"/>
        <dbReference type="ChEBI" id="CHEBI:59918"/>
        <dbReference type="EC" id="3.6.1.7"/>
    </reaction>
</comment>
<evidence type="ECO:0000259" key="6">
    <source>
        <dbReference type="PROSITE" id="PS51160"/>
    </source>
</evidence>
<comment type="caution">
    <text evidence="7">The sequence shown here is derived from an EMBL/GenBank/DDBJ whole genome shotgun (WGS) entry which is preliminary data.</text>
</comment>
<feature type="active site" evidence="4">
    <location>
        <position position="36"/>
    </location>
</feature>
<dbReference type="InterPro" id="IPR036046">
    <property type="entry name" value="Acylphosphatase-like_dom_sf"/>
</dbReference>
<protein>
    <recommendedName>
        <fullName evidence="2 4">acylphosphatase</fullName>
        <ecNumber evidence="2 4">3.6.1.7</ecNumber>
    </recommendedName>
</protein>
<dbReference type="PRINTS" id="PR00112">
    <property type="entry name" value="ACYLPHPHTASE"/>
</dbReference>
<feature type="active site" evidence="4">
    <location>
        <position position="18"/>
    </location>
</feature>
<dbReference type="EC" id="3.6.1.7" evidence="2 4"/>
<dbReference type="NCBIfam" id="NF011004">
    <property type="entry name" value="PRK14430.1"/>
    <property type="match status" value="1"/>
</dbReference>
<dbReference type="Pfam" id="PF00708">
    <property type="entry name" value="Acylphosphatase"/>
    <property type="match status" value="1"/>
</dbReference>
<name>A0A5M8AXQ7_9BURK</name>
<evidence type="ECO:0000256" key="4">
    <source>
        <dbReference type="PROSITE-ProRule" id="PRU00520"/>
    </source>
</evidence>
<feature type="domain" description="Acylphosphatase-like" evidence="6">
    <location>
        <begin position="3"/>
        <end position="88"/>
    </location>
</feature>
<dbReference type="EMBL" id="VWRN01000022">
    <property type="protein sequence ID" value="KAA6128568.1"/>
    <property type="molecule type" value="Genomic_DNA"/>
</dbReference>
<evidence type="ECO:0000256" key="2">
    <source>
        <dbReference type="ARBA" id="ARBA00012150"/>
    </source>
</evidence>
<dbReference type="Gene3D" id="3.30.70.100">
    <property type="match status" value="1"/>
</dbReference>
<gene>
    <name evidence="7" type="ORF">F1599_06360</name>
</gene>
<reference evidence="7 8" key="1">
    <citation type="submission" date="2019-09" db="EMBL/GenBank/DDBJ databases">
        <title>Isolation of a novel species in the genus Cupriavidus from patients with sepsis using whole genome sequencing.</title>
        <authorList>
            <person name="Kweon O.J."/>
            <person name="Lee M.-K."/>
        </authorList>
    </citation>
    <scope>NUCLEOTIDE SEQUENCE [LARGE SCALE GENOMIC DNA]</scope>
    <source>
        <strain evidence="7 8">MKL-01</strain>
    </source>
</reference>
<dbReference type="PANTHER" id="PTHR47268">
    <property type="entry name" value="ACYLPHOSPHATASE"/>
    <property type="match status" value="1"/>
</dbReference>
<keyword evidence="8" id="KW-1185">Reference proteome</keyword>
<dbReference type="InterPro" id="IPR020456">
    <property type="entry name" value="Acylphosphatase"/>
</dbReference>
<dbReference type="Proteomes" id="UP000324324">
    <property type="component" value="Unassembled WGS sequence"/>
</dbReference>
<evidence type="ECO:0000313" key="8">
    <source>
        <dbReference type="Proteomes" id="UP000324324"/>
    </source>
</evidence>
<dbReference type="PROSITE" id="PS00151">
    <property type="entry name" value="ACYLPHOSPHATASE_2"/>
    <property type="match status" value="1"/>
</dbReference>
<dbReference type="InterPro" id="IPR017968">
    <property type="entry name" value="Acylphosphatase_CS"/>
</dbReference>
<dbReference type="GO" id="GO:0003998">
    <property type="term" value="F:acylphosphatase activity"/>
    <property type="evidence" value="ECO:0007669"/>
    <property type="project" value="UniProtKB-EC"/>
</dbReference>
<sequence>METWHMVAHGKVQGVGYRAACEDLAIELGLGGWVRNRNDGTVEVMAYGPPERLAKLREWMEQGPPAAKVERLEVEPGEGEFELFEWRSSE</sequence>
<dbReference type="RefSeq" id="WP_149319650.1">
    <property type="nucleotide sequence ID" value="NZ_CP080293.1"/>
</dbReference>